<keyword evidence="2" id="KW-1005">Bacterial flagellum biogenesis</keyword>
<gene>
    <name evidence="3" type="ORF">J2S10_002769</name>
</gene>
<dbReference type="Pfam" id="PF03963">
    <property type="entry name" value="FlgD"/>
    <property type="match status" value="1"/>
</dbReference>
<dbReference type="InterPro" id="IPR005648">
    <property type="entry name" value="FlgD"/>
</dbReference>
<reference evidence="3 4" key="1">
    <citation type="submission" date="2023-07" db="EMBL/GenBank/DDBJ databases">
        <title>Genomic Encyclopedia of Type Strains, Phase IV (KMG-IV): sequencing the most valuable type-strain genomes for metagenomic binning, comparative biology and taxonomic classification.</title>
        <authorList>
            <person name="Goeker M."/>
        </authorList>
    </citation>
    <scope>NUCLEOTIDE SEQUENCE [LARGE SCALE GENOMIC DNA]</scope>
    <source>
        <strain evidence="3 4">DSM 27594</strain>
    </source>
</reference>
<keyword evidence="4" id="KW-1185">Reference proteome</keyword>
<dbReference type="EMBL" id="JAUSTW010000004">
    <property type="protein sequence ID" value="MDQ0199587.1"/>
    <property type="molecule type" value="Genomic_DNA"/>
</dbReference>
<comment type="caution">
    <text evidence="3">The sequence shown here is derived from an EMBL/GenBank/DDBJ whole genome shotgun (WGS) entry which is preliminary data.</text>
</comment>
<dbReference type="Proteomes" id="UP001224122">
    <property type="component" value="Unassembled WGS sequence"/>
</dbReference>
<evidence type="ECO:0000256" key="2">
    <source>
        <dbReference type="ARBA" id="ARBA00022795"/>
    </source>
</evidence>
<evidence type="ECO:0000256" key="1">
    <source>
        <dbReference type="ARBA" id="ARBA00010577"/>
    </source>
</evidence>
<keyword evidence="3" id="KW-0966">Cell projection</keyword>
<evidence type="ECO:0000313" key="3">
    <source>
        <dbReference type="EMBL" id="MDQ0199587.1"/>
    </source>
</evidence>
<dbReference type="RefSeq" id="WP_307408646.1">
    <property type="nucleotide sequence ID" value="NZ_JAUSTW010000004.1"/>
</dbReference>
<comment type="similarity">
    <text evidence="1">Belongs to the FlgD family.</text>
</comment>
<accession>A0ABT9XXH4</accession>
<sequence length="142" mass="15725">MSNWVDVNNVSANNSTYKNSKTSVQKNILGKDDFLRILTTQLSHQDPSSPLQDKDFIAQMATFSSLEQMTNLNNSFDKFANLQMSQYAGSIGKEISWTPEGAISPETGVVNGVSSQDGNYFYMVGDDKVPMEQVTEIKQTTP</sequence>
<proteinExistence type="inferred from homology"/>
<evidence type="ECO:0000313" key="4">
    <source>
        <dbReference type="Proteomes" id="UP001224122"/>
    </source>
</evidence>
<keyword evidence="3" id="KW-0969">Cilium</keyword>
<keyword evidence="3" id="KW-0282">Flagellum</keyword>
<protein>
    <submittedName>
        <fullName evidence="3">Flagellar basal-body rod modification protein FlgD</fullName>
    </submittedName>
</protein>
<organism evidence="3 4">
    <name type="scientific">Neobacillus ginsengisoli</name>
    <dbReference type="NCBI Taxonomy" id="904295"/>
    <lineage>
        <taxon>Bacteria</taxon>
        <taxon>Bacillati</taxon>
        <taxon>Bacillota</taxon>
        <taxon>Bacilli</taxon>
        <taxon>Bacillales</taxon>
        <taxon>Bacillaceae</taxon>
        <taxon>Neobacillus</taxon>
    </lineage>
</organism>
<name>A0ABT9XXH4_9BACI</name>
<dbReference type="NCBIfam" id="NF007197">
    <property type="entry name" value="PRK09618.1"/>
    <property type="match status" value="1"/>
</dbReference>